<dbReference type="RefSeq" id="WP_055746285.1">
    <property type="nucleotide sequence ID" value="NZ_LJJB01000010.1"/>
</dbReference>
<sequence length="249" mass="28486">MDRNKFSAIAHRDHVFYNPISEAKMKQVLGHIPLQPNDRVVDIGAGTCELLIRLAESRQIKGTAIELYEGAIESAKQRAQGRIPADQIEFITADAQVALEAYEEPRFSLGICIGSTHALGGLIPTLKAMQKCVKKDGYILIGEGYWKQRPSQDYLKALGGAEESELQSHYENVRTAEELGLITLWSSVTSEEDWDQYEWLYSMSVENYCHENPQDPDRDAYLQRIRAWRHTYLKWGRDTLGFGLYLFRR</sequence>
<keyword evidence="2" id="KW-0489">Methyltransferase</keyword>
<dbReference type="InterPro" id="IPR025714">
    <property type="entry name" value="Methyltranfer_dom"/>
</dbReference>
<dbReference type="GO" id="GO:0008168">
    <property type="term" value="F:methyltransferase activity"/>
    <property type="evidence" value="ECO:0007669"/>
    <property type="project" value="UniProtKB-KW"/>
</dbReference>
<dbReference type="GO" id="GO:0032259">
    <property type="term" value="P:methylation"/>
    <property type="evidence" value="ECO:0007669"/>
    <property type="project" value="UniProtKB-KW"/>
</dbReference>
<dbReference type="InterPro" id="IPR029063">
    <property type="entry name" value="SAM-dependent_MTases_sf"/>
</dbReference>
<feature type="domain" description="Methyltransferase" evidence="1">
    <location>
        <begin position="36"/>
        <end position="162"/>
    </location>
</feature>
<reference evidence="2 3" key="1">
    <citation type="submission" date="2015-09" db="EMBL/GenBank/DDBJ databases">
        <title>Genome sequencing project for genomic taxonomy and phylogenomics of Bacillus-like bacteria.</title>
        <authorList>
            <person name="Liu B."/>
            <person name="Wang J."/>
            <person name="Zhu Y."/>
            <person name="Liu G."/>
            <person name="Chen Q."/>
            <person name="Chen Z."/>
            <person name="Lan J."/>
            <person name="Che J."/>
            <person name="Ge C."/>
            <person name="Shi H."/>
            <person name="Pan Z."/>
            <person name="Liu X."/>
        </authorList>
    </citation>
    <scope>NUCLEOTIDE SEQUENCE [LARGE SCALE GENOMIC DNA]</scope>
    <source>
        <strain evidence="2 3">DSM 8552</strain>
    </source>
</reference>
<accession>A0ABR5N9S8</accession>
<comment type="caution">
    <text evidence="2">The sequence shown here is derived from an EMBL/GenBank/DDBJ whole genome shotgun (WGS) entry which is preliminary data.</text>
</comment>
<evidence type="ECO:0000259" key="1">
    <source>
        <dbReference type="Pfam" id="PF13847"/>
    </source>
</evidence>
<protein>
    <submittedName>
        <fullName evidence="2">Methyltransferase</fullName>
    </submittedName>
</protein>
<evidence type="ECO:0000313" key="2">
    <source>
        <dbReference type="EMBL" id="KQL47207.1"/>
    </source>
</evidence>
<evidence type="ECO:0000313" key="3">
    <source>
        <dbReference type="Proteomes" id="UP000051063"/>
    </source>
</evidence>
<organism evidence="2 3">
    <name type="scientific">Brevibacillus choshinensis</name>
    <dbReference type="NCBI Taxonomy" id="54911"/>
    <lineage>
        <taxon>Bacteria</taxon>
        <taxon>Bacillati</taxon>
        <taxon>Bacillota</taxon>
        <taxon>Bacilli</taxon>
        <taxon>Bacillales</taxon>
        <taxon>Paenibacillaceae</taxon>
        <taxon>Brevibacillus</taxon>
    </lineage>
</organism>
<keyword evidence="2" id="KW-0808">Transferase</keyword>
<dbReference type="SUPFAM" id="SSF53335">
    <property type="entry name" value="S-adenosyl-L-methionine-dependent methyltransferases"/>
    <property type="match status" value="1"/>
</dbReference>
<dbReference type="Proteomes" id="UP000051063">
    <property type="component" value="Unassembled WGS sequence"/>
</dbReference>
<dbReference type="CDD" id="cd02440">
    <property type="entry name" value="AdoMet_MTases"/>
    <property type="match status" value="1"/>
</dbReference>
<keyword evidence="3" id="KW-1185">Reference proteome</keyword>
<gene>
    <name evidence="2" type="ORF">AN963_13195</name>
</gene>
<name>A0ABR5N9S8_BRECH</name>
<dbReference type="Pfam" id="PF13847">
    <property type="entry name" value="Methyltransf_31"/>
    <property type="match status" value="1"/>
</dbReference>
<dbReference type="Gene3D" id="3.40.50.150">
    <property type="entry name" value="Vaccinia Virus protein VP39"/>
    <property type="match status" value="1"/>
</dbReference>
<proteinExistence type="predicted"/>
<dbReference type="EMBL" id="LJJB01000010">
    <property type="protein sequence ID" value="KQL47207.1"/>
    <property type="molecule type" value="Genomic_DNA"/>
</dbReference>